<proteinExistence type="predicted"/>
<dbReference type="EMBL" id="FBVY01000008">
    <property type="protein sequence ID" value="CUW89958.1"/>
    <property type="molecule type" value="Genomic_DNA"/>
</dbReference>
<accession>A0A9W5B023</accession>
<evidence type="ECO:0000313" key="2">
    <source>
        <dbReference type="Proteomes" id="UP000191933"/>
    </source>
</evidence>
<keyword evidence="2" id="KW-1185">Reference proteome</keyword>
<dbReference type="Proteomes" id="UP000191933">
    <property type="component" value="Unassembled WGS sequence"/>
</dbReference>
<gene>
    <name evidence="1" type="ORF">AGR2A_Cc160290</name>
</gene>
<reference evidence="1 2" key="1">
    <citation type="submission" date="2016-01" db="EMBL/GenBank/DDBJ databases">
        <authorList>
            <person name="Regsiter A."/>
            <person name="william w."/>
        </authorList>
    </citation>
    <scope>NUCLEOTIDE SEQUENCE [LARGE SCALE GENOMIC DNA]</scope>
    <source>
        <strain evidence="1 2">CFBP 5494</strain>
    </source>
</reference>
<protein>
    <submittedName>
        <fullName evidence="1">Uncharacterized protein</fullName>
    </submittedName>
</protein>
<comment type="caution">
    <text evidence="1">The sequence shown here is derived from an EMBL/GenBank/DDBJ whole genome shotgun (WGS) entry which is preliminary data.</text>
</comment>
<name>A0A9W5B023_9HYPH</name>
<dbReference type="AlphaFoldDB" id="A0A9W5B023"/>
<organism evidence="1 2">
    <name type="scientific">Agrobacterium genomosp. 2 str. CFBP 5494</name>
    <dbReference type="NCBI Taxonomy" id="1183436"/>
    <lineage>
        <taxon>Bacteria</taxon>
        <taxon>Pseudomonadati</taxon>
        <taxon>Pseudomonadota</taxon>
        <taxon>Alphaproteobacteria</taxon>
        <taxon>Hyphomicrobiales</taxon>
        <taxon>Rhizobiaceae</taxon>
        <taxon>Rhizobium/Agrobacterium group</taxon>
        <taxon>Agrobacterium</taxon>
        <taxon>Agrobacterium tumefaciens complex</taxon>
    </lineage>
</organism>
<evidence type="ECO:0000313" key="1">
    <source>
        <dbReference type="EMBL" id="CUW89958.1"/>
    </source>
</evidence>
<sequence>MIRCDAGRISVLPLNFDDVFHAGVPEAWRFILPSPVFFDPEYSHASSRACCYLQIRASRFKFVRVRRQCRSLRFLATGSRPQSASC</sequence>